<dbReference type="RefSeq" id="WP_088919526.1">
    <property type="nucleotide sequence ID" value="NZ_CP018632.1"/>
</dbReference>
<evidence type="ECO:0000256" key="5">
    <source>
        <dbReference type="ARBA" id="ARBA00022840"/>
    </source>
</evidence>
<feature type="binding site" evidence="9">
    <location>
        <position position="103"/>
    </location>
    <ligand>
        <name>L-glutamine</name>
        <dbReference type="ChEBI" id="CHEBI:58359"/>
    </ligand>
</feature>
<proteinExistence type="inferred from homology"/>
<dbReference type="GO" id="GO:0006529">
    <property type="term" value="P:asparagine biosynthetic process"/>
    <property type="evidence" value="ECO:0007669"/>
    <property type="project" value="UniProtKB-KW"/>
</dbReference>
<gene>
    <name evidence="12" type="primary">asnB_2</name>
    <name evidence="12" type="ORF">IMCC3135_22155</name>
</gene>
<evidence type="ECO:0000256" key="1">
    <source>
        <dbReference type="ARBA" id="ARBA00005187"/>
    </source>
</evidence>
<dbReference type="Pfam" id="PF00733">
    <property type="entry name" value="Asn_synthase"/>
    <property type="match status" value="1"/>
</dbReference>
<evidence type="ECO:0000256" key="2">
    <source>
        <dbReference type="ARBA" id="ARBA00005752"/>
    </source>
</evidence>
<evidence type="ECO:0000256" key="6">
    <source>
        <dbReference type="ARBA" id="ARBA00022962"/>
    </source>
</evidence>
<keyword evidence="12" id="KW-0436">Ligase</keyword>
<name>A0A2Z2NSL8_9GAMM</name>
<dbReference type="InterPro" id="IPR029055">
    <property type="entry name" value="Ntn_hydrolases_N"/>
</dbReference>
<comment type="similarity">
    <text evidence="2">Belongs to the asparagine synthetase family.</text>
</comment>
<feature type="binding site" evidence="9">
    <location>
        <position position="300"/>
    </location>
    <ligand>
        <name>ATP</name>
        <dbReference type="ChEBI" id="CHEBI:30616"/>
    </ligand>
</feature>
<dbReference type="PROSITE" id="PS51278">
    <property type="entry name" value="GATASE_TYPE_2"/>
    <property type="match status" value="1"/>
</dbReference>
<evidence type="ECO:0000256" key="3">
    <source>
        <dbReference type="ARBA" id="ARBA00012737"/>
    </source>
</evidence>
<keyword evidence="6 8" id="KW-0315">Glutamine amidotransferase</keyword>
<dbReference type="SUPFAM" id="SSF52402">
    <property type="entry name" value="Adenine nucleotide alpha hydrolases-like"/>
    <property type="match status" value="1"/>
</dbReference>
<reference evidence="12 13" key="1">
    <citation type="submission" date="2016-12" db="EMBL/GenBank/DDBJ databases">
        <authorList>
            <person name="Song W.-J."/>
            <person name="Kurnit D.M."/>
        </authorList>
    </citation>
    <scope>NUCLEOTIDE SEQUENCE [LARGE SCALE GENOMIC DNA]</scope>
    <source>
        <strain evidence="12 13">IMCC3135</strain>
    </source>
</reference>
<dbReference type="EMBL" id="CP018632">
    <property type="protein sequence ID" value="ASJ74502.1"/>
    <property type="molecule type" value="Genomic_DNA"/>
</dbReference>
<dbReference type="OrthoDB" id="9763290at2"/>
<dbReference type="KEGG" id="gai:IMCC3135_22155"/>
<dbReference type="AlphaFoldDB" id="A0A2Z2NSL8"/>
<dbReference type="InterPro" id="IPR014729">
    <property type="entry name" value="Rossmann-like_a/b/a_fold"/>
</dbReference>
<dbReference type="InterPro" id="IPR001962">
    <property type="entry name" value="Asn_synthase"/>
</dbReference>
<evidence type="ECO:0000256" key="10">
    <source>
        <dbReference type="PIRSR" id="PIRSR001589-3"/>
    </source>
</evidence>
<keyword evidence="13" id="KW-1185">Reference proteome</keyword>
<dbReference type="InterPro" id="IPR006426">
    <property type="entry name" value="Asn_synth_AEB"/>
</dbReference>
<feature type="domain" description="Glutamine amidotransferase type-2" evidence="11">
    <location>
        <begin position="2"/>
        <end position="217"/>
    </location>
</feature>
<dbReference type="InterPro" id="IPR051786">
    <property type="entry name" value="ASN_synthetase/amidase"/>
</dbReference>
<evidence type="ECO:0000256" key="4">
    <source>
        <dbReference type="ARBA" id="ARBA00022741"/>
    </source>
</evidence>
<feature type="binding site" evidence="9">
    <location>
        <begin position="373"/>
        <end position="374"/>
    </location>
    <ligand>
        <name>ATP</name>
        <dbReference type="ChEBI" id="CHEBI:30616"/>
    </ligand>
</feature>
<dbReference type="Pfam" id="PF13522">
    <property type="entry name" value="GATase_6"/>
    <property type="match status" value="1"/>
</dbReference>
<dbReference type="PANTHER" id="PTHR43284:SF1">
    <property type="entry name" value="ASPARAGINE SYNTHETASE"/>
    <property type="match status" value="1"/>
</dbReference>
<organism evidence="12 13">
    <name type="scientific">Granulosicoccus antarcticus IMCC3135</name>
    <dbReference type="NCBI Taxonomy" id="1192854"/>
    <lineage>
        <taxon>Bacteria</taxon>
        <taxon>Pseudomonadati</taxon>
        <taxon>Pseudomonadota</taxon>
        <taxon>Gammaproteobacteria</taxon>
        <taxon>Chromatiales</taxon>
        <taxon>Granulosicoccaceae</taxon>
        <taxon>Granulosicoccus</taxon>
    </lineage>
</organism>
<dbReference type="Gene3D" id="3.60.20.10">
    <property type="entry name" value="Glutamine Phosphoribosylpyrophosphate, subunit 1, domain 1"/>
    <property type="match status" value="1"/>
</dbReference>
<keyword evidence="5 9" id="KW-0067">ATP-binding</keyword>
<sequence length="647" mass="71388">MCGFSGILSPAGGDFTPLLKPMGDAISHRGPDSSGIWVDEQAGFGFVHRRLAIVDISEAGHQPMSARSDRYVISFNGEIYNHLSLRQELEQVAGAIAWQGHSDTETLLMAIDTWGLRRTVDKLVGMFAFALWDVREKTLRLCRDRIGEKPLYYGWHNKRFLFGSELKALAAMPGFDAQIDRDALTLYFRHNYVPAPYSIYEGIKKLEPGCLLTVSADCQSPVIDRYWSAPATAMESRKDPFTGSFSEASAQVEALLSESISGQVVADVPVGAFLSGGIDSSTVVALMQQQSNSRVNTFTIGFDDERFNEAHHAKNVASALGTHHTELYLSDADIAQLVQNMPQITDEPFADSSMLPTYAVSRLARENVTVSLSGDGGDELFGGYTRYPSAASIIRLRRKLGTVGKTAAKTLLSSPLLASSITGQRHWASAKLQAIPGASKAALAIQVLGVDTDALAYRELVSYWRNPHTPVLNAPDPTGLFHDPARWLDTVGPQEAVQMIDVQTYLPDDIMAKVDRASMSVSLETRIPLLDHRLLTFIWSLPPAFRAESAANSLKPLLKDIACRYVPRECIERPKMGFGIPIDAWLRGPLRDWAEELLNPETLQEQGLLDAELVTRHWQNLLSDNSASAEFIWSVLMLQHWMANRSA</sequence>
<dbReference type="PIRSF" id="PIRSF001589">
    <property type="entry name" value="Asn_synthetase_glu-h"/>
    <property type="match status" value="1"/>
</dbReference>
<evidence type="ECO:0000256" key="8">
    <source>
        <dbReference type="PIRSR" id="PIRSR001589-1"/>
    </source>
</evidence>
<evidence type="ECO:0000259" key="11">
    <source>
        <dbReference type="PROSITE" id="PS51278"/>
    </source>
</evidence>
<feature type="site" description="Important for beta-aspartyl-AMP intermediate formation" evidence="10">
    <location>
        <position position="375"/>
    </location>
</feature>
<keyword evidence="8" id="KW-0028">Amino-acid biosynthesis</keyword>
<dbReference type="CDD" id="cd01991">
    <property type="entry name" value="Asn_synthase_B_C"/>
    <property type="match status" value="1"/>
</dbReference>
<keyword evidence="4 9" id="KW-0547">Nucleotide-binding</keyword>
<feature type="active site" description="For GATase activity" evidence="8">
    <location>
        <position position="2"/>
    </location>
</feature>
<dbReference type="InterPro" id="IPR017932">
    <property type="entry name" value="GATase_2_dom"/>
</dbReference>
<dbReference type="CDD" id="cd00712">
    <property type="entry name" value="AsnB"/>
    <property type="match status" value="1"/>
</dbReference>
<dbReference type="InterPro" id="IPR033738">
    <property type="entry name" value="AsnB_N"/>
</dbReference>
<evidence type="ECO:0000313" key="12">
    <source>
        <dbReference type="EMBL" id="ASJ74502.1"/>
    </source>
</evidence>
<protein>
    <recommendedName>
        <fullName evidence="3">asparagine synthase (glutamine-hydrolyzing)</fullName>
        <ecNumber evidence="3">6.3.5.4</ecNumber>
    </recommendedName>
</protein>
<dbReference type="GO" id="GO:0005829">
    <property type="term" value="C:cytosol"/>
    <property type="evidence" value="ECO:0007669"/>
    <property type="project" value="TreeGrafter"/>
</dbReference>
<dbReference type="GO" id="GO:0005524">
    <property type="term" value="F:ATP binding"/>
    <property type="evidence" value="ECO:0007669"/>
    <property type="project" value="UniProtKB-KW"/>
</dbReference>
<dbReference type="Proteomes" id="UP000250079">
    <property type="component" value="Chromosome"/>
</dbReference>
<dbReference type="Gene3D" id="3.40.50.620">
    <property type="entry name" value="HUPs"/>
    <property type="match status" value="2"/>
</dbReference>
<dbReference type="NCBIfam" id="TIGR01536">
    <property type="entry name" value="asn_synth_AEB"/>
    <property type="match status" value="1"/>
</dbReference>
<comment type="pathway">
    <text evidence="1">Amino-acid biosynthesis; L-asparagine biosynthesis; L-asparagine from L-aspartate (L-Gln route): step 1/1.</text>
</comment>
<keyword evidence="8" id="KW-0061">Asparagine biosynthesis</keyword>
<dbReference type="GO" id="GO:0004066">
    <property type="term" value="F:asparagine synthase (glutamine-hydrolyzing) activity"/>
    <property type="evidence" value="ECO:0007669"/>
    <property type="project" value="UniProtKB-EC"/>
</dbReference>
<dbReference type="SUPFAM" id="SSF56235">
    <property type="entry name" value="N-terminal nucleophile aminohydrolases (Ntn hydrolases)"/>
    <property type="match status" value="1"/>
</dbReference>
<comment type="catalytic activity">
    <reaction evidence="7">
        <text>L-aspartate + L-glutamine + ATP + H2O = L-asparagine + L-glutamate + AMP + diphosphate + H(+)</text>
        <dbReference type="Rhea" id="RHEA:12228"/>
        <dbReference type="ChEBI" id="CHEBI:15377"/>
        <dbReference type="ChEBI" id="CHEBI:15378"/>
        <dbReference type="ChEBI" id="CHEBI:29985"/>
        <dbReference type="ChEBI" id="CHEBI:29991"/>
        <dbReference type="ChEBI" id="CHEBI:30616"/>
        <dbReference type="ChEBI" id="CHEBI:33019"/>
        <dbReference type="ChEBI" id="CHEBI:58048"/>
        <dbReference type="ChEBI" id="CHEBI:58359"/>
        <dbReference type="ChEBI" id="CHEBI:456215"/>
        <dbReference type="EC" id="6.3.5.4"/>
    </reaction>
</comment>
<evidence type="ECO:0000313" key="13">
    <source>
        <dbReference type="Proteomes" id="UP000250079"/>
    </source>
</evidence>
<evidence type="ECO:0000256" key="7">
    <source>
        <dbReference type="ARBA" id="ARBA00048741"/>
    </source>
</evidence>
<dbReference type="EC" id="6.3.5.4" evidence="3"/>
<accession>A0A2Z2NSL8</accession>
<dbReference type="PANTHER" id="PTHR43284">
    <property type="entry name" value="ASPARAGINE SYNTHETASE (GLUTAMINE-HYDROLYZING)"/>
    <property type="match status" value="1"/>
</dbReference>
<evidence type="ECO:0000256" key="9">
    <source>
        <dbReference type="PIRSR" id="PIRSR001589-2"/>
    </source>
</evidence>